<dbReference type="SUPFAM" id="SSF55031">
    <property type="entry name" value="Bacterial exopeptidase dimerisation domain"/>
    <property type="match status" value="1"/>
</dbReference>
<evidence type="ECO:0000313" key="5">
    <source>
        <dbReference type="Proteomes" id="UP001281003"/>
    </source>
</evidence>
<evidence type="ECO:0000259" key="3">
    <source>
        <dbReference type="Pfam" id="PF07687"/>
    </source>
</evidence>
<protein>
    <recommendedName>
        <fullName evidence="3">Peptidase M20 dimerisation domain-containing protein</fullName>
    </recommendedName>
</protein>
<feature type="domain" description="Peptidase M20 dimerisation" evidence="3">
    <location>
        <begin position="201"/>
        <end position="300"/>
    </location>
</feature>
<keyword evidence="5" id="KW-1185">Reference proteome</keyword>
<dbReference type="CDD" id="cd03884">
    <property type="entry name" value="M20_bAS"/>
    <property type="match status" value="1"/>
</dbReference>
<evidence type="ECO:0000256" key="1">
    <source>
        <dbReference type="ARBA" id="ARBA00006247"/>
    </source>
</evidence>
<comment type="similarity">
    <text evidence="1">Belongs to the peptidase M20A family.</text>
</comment>
<dbReference type="InterPro" id="IPR010158">
    <property type="entry name" value="Amidase_Cbmase"/>
</dbReference>
<dbReference type="GO" id="GO:0016813">
    <property type="term" value="F:hydrolase activity, acting on carbon-nitrogen (but not peptide) bonds, in linear amidines"/>
    <property type="evidence" value="ECO:0007669"/>
    <property type="project" value="InterPro"/>
</dbReference>
<evidence type="ECO:0000313" key="4">
    <source>
        <dbReference type="EMBL" id="KAK3399492.1"/>
    </source>
</evidence>
<dbReference type="Gene3D" id="3.30.70.360">
    <property type="match status" value="1"/>
</dbReference>
<dbReference type="Gene3D" id="3.40.630.10">
    <property type="entry name" value="Zn peptidases"/>
    <property type="match status" value="1"/>
</dbReference>
<proteinExistence type="inferred from homology"/>
<dbReference type="InterPro" id="IPR002933">
    <property type="entry name" value="Peptidase_M20"/>
</dbReference>
<dbReference type="PANTHER" id="PTHR32494">
    <property type="entry name" value="ALLANTOATE DEIMINASE-RELATED"/>
    <property type="match status" value="1"/>
</dbReference>
<dbReference type="Pfam" id="PF07687">
    <property type="entry name" value="M20_dimer"/>
    <property type="match status" value="1"/>
</dbReference>
<evidence type="ECO:0000256" key="2">
    <source>
        <dbReference type="ARBA" id="ARBA00022801"/>
    </source>
</evidence>
<dbReference type="PANTHER" id="PTHR32494:SF5">
    <property type="entry name" value="ALLANTOATE AMIDOHYDROLASE"/>
    <property type="match status" value="1"/>
</dbReference>
<gene>
    <name evidence="4" type="ORF">B0T20DRAFT_199415</name>
</gene>
<dbReference type="AlphaFoldDB" id="A0AAE0PGM1"/>
<dbReference type="Pfam" id="PF01546">
    <property type="entry name" value="Peptidase_M20"/>
    <property type="match status" value="1"/>
</dbReference>
<dbReference type="InterPro" id="IPR036264">
    <property type="entry name" value="Bact_exopeptidase_dim_dom"/>
</dbReference>
<comment type="caution">
    <text evidence="4">The sequence shown here is derived from an EMBL/GenBank/DDBJ whole genome shotgun (WGS) entry which is preliminary data.</text>
</comment>
<dbReference type="PIRSF" id="PIRSF001235">
    <property type="entry name" value="Amidase_carbamoylase"/>
    <property type="match status" value="1"/>
</dbReference>
<organism evidence="4 5">
    <name type="scientific">Sordaria brevicollis</name>
    <dbReference type="NCBI Taxonomy" id="83679"/>
    <lineage>
        <taxon>Eukaryota</taxon>
        <taxon>Fungi</taxon>
        <taxon>Dikarya</taxon>
        <taxon>Ascomycota</taxon>
        <taxon>Pezizomycotina</taxon>
        <taxon>Sordariomycetes</taxon>
        <taxon>Sordariomycetidae</taxon>
        <taxon>Sordariales</taxon>
        <taxon>Sordariaceae</taxon>
        <taxon>Sordaria</taxon>
    </lineage>
</organism>
<accession>A0AAE0PGM1</accession>
<name>A0AAE0PGM1_SORBR</name>
<dbReference type="Proteomes" id="UP001281003">
    <property type="component" value="Unassembled WGS sequence"/>
</dbReference>
<reference evidence="4" key="2">
    <citation type="submission" date="2023-07" db="EMBL/GenBank/DDBJ databases">
        <authorList>
            <consortium name="Lawrence Berkeley National Laboratory"/>
            <person name="Haridas S."/>
            <person name="Hensen N."/>
            <person name="Bonometti L."/>
            <person name="Westerberg I."/>
            <person name="Brannstrom I.O."/>
            <person name="Guillou S."/>
            <person name="Cros-Aarteil S."/>
            <person name="Calhoun S."/>
            <person name="Kuo A."/>
            <person name="Mondo S."/>
            <person name="Pangilinan J."/>
            <person name="Riley R."/>
            <person name="LaButti K."/>
            <person name="Andreopoulos B."/>
            <person name="Lipzen A."/>
            <person name="Chen C."/>
            <person name="Yanf M."/>
            <person name="Daum C."/>
            <person name="Ng V."/>
            <person name="Clum A."/>
            <person name="Steindorff A."/>
            <person name="Ohm R."/>
            <person name="Martin F."/>
            <person name="Silar P."/>
            <person name="Natvig D."/>
            <person name="Lalanne C."/>
            <person name="Gautier V."/>
            <person name="Ament-velasquez S.L."/>
            <person name="Kruys A."/>
            <person name="Hutchinson M.I."/>
            <person name="Powell A.J."/>
            <person name="Barry K."/>
            <person name="Miller A.N."/>
            <person name="Grigoriev I.V."/>
            <person name="Debuchy R."/>
            <person name="Gladieux P."/>
            <person name="Thoren M.H."/>
            <person name="Johannesson H."/>
        </authorList>
    </citation>
    <scope>NUCLEOTIDE SEQUENCE</scope>
    <source>
        <strain evidence="4">FGSC 1904</strain>
    </source>
</reference>
<reference evidence="4" key="1">
    <citation type="journal article" date="2023" name="Mol. Phylogenet. Evol.">
        <title>Genome-scale phylogeny and comparative genomics of the fungal order Sordariales.</title>
        <authorList>
            <person name="Hensen N."/>
            <person name="Bonometti L."/>
            <person name="Westerberg I."/>
            <person name="Brannstrom I.O."/>
            <person name="Guillou S."/>
            <person name="Cros-Aarteil S."/>
            <person name="Calhoun S."/>
            <person name="Haridas S."/>
            <person name="Kuo A."/>
            <person name="Mondo S."/>
            <person name="Pangilinan J."/>
            <person name="Riley R."/>
            <person name="LaButti K."/>
            <person name="Andreopoulos B."/>
            <person name="Lipzen A."/>
            <person name="Chen C."/>
            <person name="Yan M."/>
            <person name="Daum C."/>
            <person name="Ng V."/>
            <person name="Clum A."/>
            <person name="Steindorff A."/>
            <person name="Ohm R.A."/>
            <person name="Martin F."/>
            <person name="Silar P."/>
            <person name="Natvig D.O."/>
            <person name="Lalanne C."/>
            <person name="Gautier V."/>
            <person name="Ament-Velasquez S.L."/>
            <person name="Kruys A."/>
            <person name="Hutchinson M.I."/>
            <person name="Powell A.J."/>
            <person name="Barry K."/>
            <person name="Miller A.N."/>
            <person name="Grigoriev I.V."/>
            <person name="Debuchy R."/>
            <person name="Gladieux P."/>
            <person name="Hiltunen Thoren M."/>
            <person name="Johannesson H."/>
        </authorList>
    </citation>
    <scope>NUCLEOTIDE SEQUENCE</scope>
    <source>
        <strain evidence="4">FGSC 1904</strain>
    </source>
</reference>
<dbReference type="NCBIfam" id="TIGR01879">
    <property type="entry name" value="hydantase"/>
    <property type="match status" value="1"/>
</dbReference>
<sequence length="432" mass="47082">MNRLALTDADKNVRDWFVEEAKGLGCQVCVDEMGNIWATRPGMSTPSGLPPVMMGSHLDTQPRGGRYDGILGIMAGLEVLRSLEETGTKTWRPIGIVCWTNEEGARFPISMVSSGVWTGCVPLSTAHSLTEVFASGGPGEEKGGGRKTIRQELERIGYLGEQKCDWREMPMAAHFELHIEQGPILESSGKKKVGVVVESQAYKWFTVEVEGREAHTGTTPYNQRADALMAAAEIIRHARALGEKDGRGILVSVEVFQVYPGSVNTIPGRVGFSFDVRSASTEALSSFVSTLRPELEKVAANAQHNSLPCKITRWEETTDSPAQLFHAKCIAAVTQSALSVLAEEVGGDTKRAKELVQENMTSGAGHDSVYTAKRCPTSMIFVPSKGGISHHPEEFTSEEDCVRGARVLLEGVVRFDRDVCWPEDGGRAREEC</sequence>
<dbReference type="SUPFAM" id="SSF53187">
    <property type="entry name" value="Zn-dependent exopeptidases"/>
    <property type="match status" value="1"/>
</dbReference>
<keyword evidence="2" id="KW-0378">Hydrolase</keyword>
<dbReference type="EMBL" id="JAUTDP010000005">
    <property type="protein sequence ID" value="KAK3399492.1"/>
    <property type="molecule type" value="Genomic_DNA"/>
</dbReference>
<dbReference type="InterPro" id="IPR011650">
    <property type="entry name" value="Peptidase_M20_dimer"/>
</dbReference>